<keyword evidence="4" id="KW-1185">Reference proteome</keyword>
<dbReference type="InterPro" id="IPR006186">
    <property type="entry name" value="Ser/Thr-sp_prot-phosphatase"/>
</dbReference>
<feature type="non-terminal residue" evidence="3">
    <location>
        <position position="1"/>
    </location>
</feature>
<dbReference type="InterPro" id="IPR050341">
    <property type="entry name" value="PP1_catalytic_subunit"/>
</dbReference>
<dbReference type="GO" id="GO:0004722">
    <property type="term" value="F:protein serine/threonine phosphatase activity"/>
    <property type="evidence" value="ECO:0007669"/>
    <property type="project" value="TreeGrafter"/>
</dbReference>
<name>A0AAV5VH80_9BILA</name>
<dbReference type="SMART" id="SM00156">
    <property type="entry name" value="PP2Ac"/>
    <property type="match status" value="1"/>
</dbReference>
<accession>A0AAV5VH80</accession>
<dbReference type="SUPFAM" id="SSF56300">
    <property type="entry name" value="Metallo-dependent phosphatases"/>
    <property type="match status" value="1"/>
</dbReference>
<reference evidence="3" key="1">
    <citation type="submission" date="2023-10" db="EMBL/GenBank/DDBJ databases">
        <title>Genome assembly of Pristionchus species.</title>
        <authorList>
            <person name="Yoshida K."/>
            <person name="Sommer R.J."/>
        </authorList>
    </citation>
    <scope>NUCLEOTIDE SEQUENCE</scope>
    <source>
        <strain evidence="3">RS5133</strain>
    </source>
</reference>
<dbReference type="PRINTS" id="PR00114">
    <property type="entry name" value="STPHPHTASE"/>
</dbReference>
<sequence length="372" mass="42101">SSLFSSSRAVAISFMSTSPDKKDPAKDGDWEKKKTAIFNEFIRCLSSPAHAYGKLFSFKYTDLIQVLINIKRTLAKEPPLVHCPYPCVVVGDIRGQFTDLSYFFKYFAKDEKPGWLCQRYVFLGNYVDSAKQSIECVVFLFLLKIRFPKSIFLLRGSNECKDVNRELDFRQSFEERLGKDKGADMFHMFNEAFTHLPLACLIGTHILCVHGGISPKLTSLDDINKIPKPLNDPTEDDLACDLLWSEPMLRLKGFKPKDPLGVNFGRDVLESTMKALNVRLMFRGHQVMRNGFSTSFGTVITLYSAPSYTEQPKPGTKQAPPQPGAALYINKRAQMGFKILSHGRGEQSFCKDHDEANKGKDYEESVDDDDNK</sequence>
<dbReference type="PANTHER" id="PTHR11668">
    <property type="entry name" value="SERINE/THREONINE PROTEIN PHOSPHATASE"/>
    <property type="match status" value="1"/>
</dbReference>
<comment type="caution">
    <text evidence="3">The sequence shown here is derived from an EMBL/GenBank/DDBJ whole genome shotgun (WGS) entry which is preliminary data.</text>
</comment>
<dbReference type="InterPro" id="IPR004843">
    <property type="entry name" value="Calcineurin-like_PHP"/>
</dbReference>
<dbReference type="PANTHER" id="PTHR11668:SF491">
    <property type="entry name" value="SERINE_THREONINE-PROTEIN PHOSPHATASE"/>
    <property type="match status" value="1"/>
</dbReference>
<feature type="compositionally biased region" description="Basic and acidic residues" evidence="1">
    <location>
        <begin position="348"/>
        <end position="363"/>
    </location>
</feature>
<dbReference type="EMBL" id="BTSY01000003">
    <property type="protein sequence ID" value="GMT17558.1"/>
    <property type="molecule type" value="Genomic_DNA"/>
</dbReference>
<dbReference type="Proteomes" id="UP001432322">
    <property type="component" value="Unassembled WGS sequence"/>
</dbReference>
<gene>
    <name evidence="3" type="ORF">PFISCL1PPCAC_8855</name>
</gene>
<evidence type="ECO:0000256" key="1">
    <source>
        <dbReference type="SAM" id="MobiDB-lite"/>
    </source>
</evidence>
<dbReference type="Pfam" id="PF00149">
    <property type="entry name" value="Metallophos"/>
    <property type="match status" value="1"/>
</dbReference>
<dbReference type="AlphaFoldDB" id="A0AAV5VH80"/>
<evidence type="ECO:0000313" key="4">
    <source>
        <dbReference type="Proteomes" id="UP001432322"/>
    </source>
</evidence>
<dbReference type="Gene3D" id="3.60.21.10">
    <property type="match status" value="1"/>
</dbReference>
<evidence type="ECO:0000259" key="2">
    <source>
        <dbReference type="SMART" id="SM00156"/>
    </source>
</evidence>
<protein>
    <recommendedName>
        <fullName evidence="2">Serine/threonine specific protein phosphatases domain-containing protein</fullName>
    </recommendedName>
</protein>
<dbReference type="CDD" id="cd00144">
    <property type="entry name" value="MPP_PPP_family"/>
    <property type="match status" value="1"/>
</dbReference>
<dbReference type="GO" id="GO:0005737">
    <property type="term" value="C:cytoplasm"/>
    <property type="evidence" value="ECO:0007669"/>
    <property type="project" value="TreeGrafter"/>
</dbReference>
<feature type="non-terminal residue" evidence="3">
    <location>
        <position position="372"/>
    </location>
</feature>
<dbReference type="GO" id="GO:0005634">
    <property type="term" value="C:nucleus"/>
    <property type="evidence" value="ECO:0007669"/>
    <property type="project" value="TreeGrafter"/>
</dbReference>
<dbReference type="InterPro" id="IPR029052">
    <property type="entry name" value="Metallo-depent_PP-like"/>
</dbReference>
<organism evidence="3 4">
    <name type="scientific">Pristionchus fissidentatus</name>
    <dbReference type="NCBI Taxonomy" id="1538716"/>
    <lineage>
        <taxon>Eukaryota</taxon>
        <taxon>Metazoa</taxon>
        <taxon>Ecdysozoa</taxon>
        <taxon>Nematoda</taxon>
        <taxon>Chromadorea</taxon>
        <taxon>Rhabditida</taxon>
        <taxon>Rhabditina</taxon>
        <taxon>Diplogasteromorpha</taxon>
        <taxon>Diplogasteroidea</taxon>
        <taxon>Neodiplogasteridae</taxon>
        <taxon>Pristionchus</taxon>
    </lineage>
</organism>
<feature type="region of interest" description="Disordered" evidence="1">
    <location>
        <begin position="348"/>
        <end position="372"/>
    </location>
</feature>
<proteinExistence type="predicted"/>
<feature type="domain" description="Serine/threonine specific protein phosphatases" evidence="2">
    <location>
        <begin position="58"/>
        <end position="344"/>
    </location>
</feature>
<evidence type="ECO:0000313" key="3">
    <source>
        <dbReference type="EMBL" id="GMT17558.1"/>
    </source>
</evidence>